<dbReference type="Pfam" id="PF00010">
    <property type="entry name" value="HLH"/>
    <property type="match status" value="1"/>
</dbReference>
<dbReference type="SUPFAM" id="SSF47459">
    <property type="entry name" value="HLH, helix-loop-helix DNA-binding domain"/>
    <property type="match status" value="1"/>
</dbReference>
<gene>
    <name evidence="6" type="primary">SUM-1</name>
    <name evidence="6" type="ORF">FJT64_027600</name>
</gene>
<dbReference type="Proteomes" id="UP000440578">
    <property type="component" value="Unassembled WGS sequence"/>
</dbReference>
<evidence type="ECO:0000256" key="4">
    <source>
        <dbReference type="SAM" id="MobiDB-lite"/>
    </source>
</evidence>
<dbReference type="FunFam" id="4.10.280.10:FF:000005">
    <property type="entry name" value="Myogenic factor"/>
    <property type="match status" value="1"/>
</dbReference>
<dbReference type="InterPro" id="IPR011598">
    <property type="entry name" value="bHLH_dom"/>
</dbReference>
<dbReference type="GO" id="GO:0007517">
    <property type="term" value="P:muscle organ development"/>
    <property type="evidence" value="ECO:0007669"/>
    <property type="project" value="InterPro"/>
</dbReference>
<dbReference type="Pfam" id="PF01586">
    <property type="entry name" value="Basic"/>
    <property type="match status" value="1"/>
</dbReference>
<feature type="region of interest" description="Disordered" evidence="4">
    <location>
        <begin position="172"/>
        <end position="198"/>
    </location>
</feature>
<sequence length="271" mass="29116">MVMDMRSCRYPEGTYPPLSAGYGPLRDGAGSPGYGQPYPAFRAGPDSTAAPFSPDQSDYPHAFSEEEHGEHDGHAEHDEHVPHVLAPHTHGHGQRRCLPWACKACKRKSVTIDRRKAATMRERRRLKKVNEAFDMLKKRTCANPNQRYPKVEILRAAIEYIEALEDMLRGARGGSGGAAGSGAPEEARPDAPINPASGYNMNGGTSYYNTRQSSYSSPDSYTPITNGGGVEQATAAGTATSTSSLDCLSMIVQSISPTSTTAIQQATDSAP</sequence>
<evidence type="ECO:0000256" key="3">
    <source>
        <dbReference type="ARBA" id="ARBA00023242"/>
    </source>
</evidence>
<dbReference type="Gene3D" id="4.10.280.10">
    <property type="entry name" value="Helix-loop-helix DNA-binding domain"/>
    <property type="match status" value="1"/>
</dbReference>
<dbReference type="CDD" id="cd19699">
    <property type="entry name" value="bHLH_TS_dMYOD_like"/>
    <property type="match status" value="1"/>
</dbReference>
<comment type="caution">
    <text evidence="6">The sequence shown here is derived from an EMBL/GenBank/DDBJ whole genome shotgun (WGS) entry which is preliminary data.</text>
</comment>
<keyword evidence="3" id="KW-0539">Nucleus</keyword>
<feature type="region of interest" description="Disordered" evidence="4">
    <location>
        <begin position="19"/>
        <end position="75"/>
    </location>
</feature>
<feature type="compositionally biased region" description="Polar residues" evidence="4">
    <location>
        <begin position="210"/>
        <end position="225"/>
    </location>
</feature>
<dbReference type="GO" id="GO:0046983">
    <property type="term" value="F:protein dimerization activity"/>
    <property type="evidence" value="ECO:0007669"/>
    <property type="project" value="InterPro"/>
</dbReference>
<dbReference type="GO" id="GO:0005634">
    <property type="term" value="C:nucleus"/>
    <property type="evidence" value="ECO:0007669"/>
    <property type="project" value="UniProtKB-SubCell"/>
</dbReference>
<dbReference type="InterPro" id="IPR002546">
    <property type="entry name" value="MyoD_N"/>
</dbReference>
<dbReference type="OrthoDB" id="10049614at2759"/>
<organism evidence="6 7">
    <name type="scientific">Amphibalanus amphitrite</name>
    <name type="common">Striped barnacle</name>
    <name type="synonym">Balanus amphitrite</name>
    <dbReference type="NCBI Taxonomy" id="1232801"/>
    <lineage>
        <taxon>Eukaryota</taxon>
        <taxon>Metazoa</taxon>
        <taxon>Ecdysozoa</taxon>
        <taxon>Arthropoda</taxon>
        <taxon>Crustacea</taxon>
        <taxon>Multicrustacea</taxon>
        <taxon>Cirripedia</taxon>
        <taxon>Thoracica</taxon>
        <taxon>Thoracicalcarea</taxon>
        <taxon>Balanomorpha</taxon>
        <taxon>Balanoidea</taxon>
        <taxon>Balanidae</taxon>
        <taxon>Amphibalaninae</taxon>
        <taxon>Amphibalanus</taxon>
    </lineage>
</organism>
<dbReference type="PANTHER" id="PTHR11534:SF9">
    <property type="entry name" value="MYOGENIC-DETERMINATION PROTEIN"/>
    <property type="match status" value="1"/>
</dbReference>
<proteinExistence type="predicted"/>
<dbReference type="PANTHER" id="PTHR11534">
    <property type="entry name" value="MYOGENIC FACTOR"/>
    <property type="match status" value="1"/>
</dbReference>
<evidence type="ECO:0000256" key="2">
    <source>
        <dbReference type="ARBA" id="ARBA00023125"/>
    </source>
</evidence>
<dbReference type="AlphaFoldDB" id="A0A6A4W010"/>
<dbReference type="EMBL" id="VIIS01001334">
    <property type="protein sequence ID" value="KAF0299765.1"/>
    <property type="molecule type" value="Genomic_DNA"/>
</dbReference>
<evidence type="ECO:0000256" key="1">
    <source>
        <dbReference type="ARBA" id="ARBA00004123"/>
    </source>
</evidence>
<protein>
    <submittedName>
        <fullName evidence="6">Transcription factor SUM-1</fullName>
    </submittedName>
</protein>
<keyword evidence="2" id="KW-0238">DNA-binding</keyword>
<comment type="subcellular location">
    <subcellularLocation>
        <location evidence="1">Nucleus</location>
    </subcellularLocation>
</comment>
<feature type="region of interest" description="Disordered" evidence="4">
    <location>
        <begin position="210"/>
        <end position="229"/>
    </location>
</feature>
<dbReference type="GO" id="GO:0000981">
    <property type="term" value="F:DNA-binding transcription factor activity, RNA polymerase II-specific"/>
    <property type="evidence" value="ECO:0007669"/>
    <property type="project" value="TreeGrafter"/>
</dbReference>
<evidence type="ECO:0000259" key="5">
    <source>
        <dbReference type="PROSITE" id="PS50888"/>
    </source>
</evidence>
<accession>A0A6A4W010</accession>
<name>A0A6A4W010_AMPAM</name>
<reference evidence="6 7" key="1">
    <citation type="submission" date="2019-07" db="EMBL/GenBank/DDBJ databases">
        <title>Draft genome assembly of a fouling barnacle, Amphibalanus amphitrite (Darwin, 1854): The first reference genome for Thecostraca.</title>
        <authorList>
            <person name="Kim W."/>
        </authorList>
    </citation>
    <scope>NUCLEOTIDE SEQUENCE [LARGE SCALE GENOMIC DNA]</scope>
    <source>
        <strain evidence="6">SNU_AA5</strain>
        <tissue evidence="6">Soma without cirri and trophi</tissue>
    </source>
</reference>
<dbReference type="GO" id="GO:0000978">
    <property type="term" value="F:RNA polymerase II cis-regulatory region sequence-specific DNA binding"/>
    <property type="evidence" value="ECO:0007669"/>
    <property type="project" value="TreeGrafter"/>
</dbReference>
<dbReference type="SMART" id="SM00353">
    <property type="entry name" value="HLH"/>
    <property type="match status" value="1"/>
</dbReference>
<dbReference type="GO" id="GO:0045663">
    <property type="term" value="P:positive regulation of myoblast differentiation"/>
    <property type="evidence" value="ECO:0007669"/>
    <property type="project" value="TreeGrafter"/>
</dbReference>
<dbReference type="PROSITE" id="PS50888">
    <property type="entry name" value="BHLH"/>
    <property type="match status" value="1"/>
</dbReference>
<dbReference type="InterPro" id="IPR036638">
    <property type="entry name" value="HLH_DNA-bd_sf"/>
</dbReference>
<dbReference type="SMART" id="SM00520">
    <property type="entry name" value="BASIC"/>
    <property type="match status" value="1"/>
</dbReference>
<feature type="domain" description="BHLH" evidence="5">
    <location>
        <begin position="113"/>
        <end position="164"/>
    </location>
</feature>
<evidence type="ECO:0000313" key="7">
    <source>
        <dbReference type="Proteomes" id="UP000440578"/>
    </source>
</evidence>
<dbReference type="InterPro" id="IPR039704">
    <property type="entry name" value="Myogenic_factor"/>
</dbReference>
<keyword evidence="7" id="KW-1185">Reference proteome</keyword>
<evidence type="ECO:0000313" key="6">
    <source>
        <dbReference type="EMBL" id="KAF0299765.1"/>
    </source>
</evidence>
<feature type="compositionally biased region" description="Basic and acidic residues" evidence="4">
    <location>
        <begin position="63"/>
        <end position="75"/>
    </location>
</feature>